<dbReference type="KEGG" id="muo:115464754"/>
<evidence type="ECO:0000259" key="1">
    <source>
        <dbReference type="Pfam" id="PF01108"/>
    </source>
</evidence>
<dbReference type="InterPro" id="IPR013783">
    <property type="entry name" value="Ig-like_fold"/>
</dbReference>
<dbReference type="PANTHER" id="PTHR20859:SF51">
    <property type="entry name" value="INTERLEUKIN-22 RECEPTOR SUBUNIT ALPHA-2"/>
    <property type="match status" value="1"/>
</dbReference>
<sequence>MASGRPDSIAEFWHNPVIGAPHMYMPTHTEAIELTQLQSRKHDMEACTSKIGLPAQIKNLKFYSTDLRTVLQWDPVNGTAAVYFIQFKIYGDPEWQNKTDCWGMPETFCDLTPEFSKLENVYEQHFAQVQAETAGGLSSWIETGAFCPNDDKNNDPPTLELTPQLHGISVHIIPSVATQQDMYGMASKASRKKLKYIITLSSTTESQKTYVANENVWNISNLTPGERYCISVKTKLEHIDKISQPSKEQCIKLQVNSKEEESSRSSKHAHFPTAANLCGDLSSFRTSTQTNLII</sequence>
<dbReference type="GO" id="GO:0005886">
    <property type="term" value="C:plasma membrane"/>
    <property type="evidence" value="ECO:0007669"/>
    <property type="project" value="TreeGrafter"/>
</dbReference>
<name>A0A6P7XEQ1_9AMPH</name>
<gene>
    <name evidence="4" type="primary">IL22RA2</name>
</gene>
<keyword evidence="4" id="KW-0675">Receptor</keyword>
<dbReference type="InterPro" id="IPR003961">
    <property type="entry name" value="FN3_dom"/>
</dbReference>
<keyword evidence="3" id="KW-1185">Reference proteome</keyword>
<organism evidence="3 4">
    <name type="scientific">Microcaecilia unicolor</name>
    <dbReference type="NCBI Taxonomy" id="1415580"/>
    <lineage>
        <taxon>Eukaryota</taxon>
        <taxon>Metazoa</taxon>
        <taxon>Chordata</taxon>
        <taxon>Craniata</taxon>
        <taxon>Vertebrata</taxon>
        <taxon>Euteleostomi</taxon>
        <taxon>Amphibia</taxon>
        <taxon>Gymnophiona</taxon>
        <taxon>Siphonopidae</taxon>
        <taxon>Microcaecilia</taxon>
    </lineage>
</organism>
<accession>A0A6P7XEQ1</accession>
<dbReference type="AlphaFoldDB" id="A0A6P7XEQ1"/>
<dbReference type="InParanoid" id="A0A6P7XEQ1"/>
<proteinExistence type="predicted"/>
<feature type="domain" description="Fibronectin type-III" evidence="1">
    <location>
        <begin position="55"/>
        <end position="140"/>
    </location>
</feature>
<dbReference type="InterPro" id="IPR036116">
    <property type="entry name" value="FN3_sf"/>
</dbReference>
<dbReference type="PANTHER" id="PTHR20859">
    <property type="entry name" value="INTERFERON/INTERLEUKIN RECEPTOR"/>
    <property type="match status" value="1"/>
</dbReference>
<dbReference type="Pfam" id="PF09294">
    <property type="entry name" value="Interfer-bind"/>
    <property type="match status" value="1"/>
</dbReference>
<dbReference type="InterPro" id="IPR050650">
    <property type="entry name" value="Type-II_Cytokine-TF_Rcpt"/>
</dbReference>
<feature type="domain" description="Interferon/interleukin receptor" evidence="2">
    <location>
        <begin position="155"/>
        <end position="253"/>
    </location>
</feature>
<dbReference type="GeneID" id="115464754"/>
<dbReference type="CTD" id="116379"/>
<evidence type="ECO:0000259" key="2">
    <source>
        <dbReference type="Pfam" id="PF09294"/>
    </source>
</evidence>
<dbReference type="OrthoDB" id="10007376at2759"/>
<dbReference type="RefSeq" id="XP_030050968.1">
    <property type="nucleotide sequence ID" value="XM_030195108.1"/>
</dbReference>
<dbReference type="Gene3D" id="2.60.40.10">
    <property type="entry name" value="Immunoglobulins"/>
    <property type="match status" value="2"/>
</dbReference>
<evidence type="ECO:0000313" key="3">
    <source>
        <dbReference type="Proteomes" id="UP000515156"/>
    </source>
</evidence>
<dbReference type="FunCoup" id="A0A6P7XEQ1">
    <property type="interactions" value="216"/>
</dbReference>
<dbReference type="GO" id="GO:0004896">
    <property type="term" value="F:cytokine receptor activity"/>
    <property type="evidence" value="ECO:0007669"/>
    <property type="project" value="TreeGrafter"/>
</dbReference>
<dbReference type="Proteomes" id="UP000515156">
    <property type="component" value="Chromosome 3"/>
</dbReference>
<reference evidence="4" key="1">
    <citation type="submission" date="2025-08" db="UniProtKB">
        <authorList>
            <consortium name="RefSeq"/>
        </authorList>
    </citation>
    <scope>IDENTIFICATION</scope>
</reference>
<evidence type="ECO:0000313" key="4">
    <source>
        <dbReference type="RefSeq" id="XP_030050968.1"/>
    </source>
</evidence>
<dbReference type="SUPFAM" id="SSF49265">
    <property type="entry name" value="Fibronectin type III"/>
    <property type="match status" value="2"/>
</dbReference>
<dbReference type="Pfam" id="PF01108">
    <property type="entry name" value="Tissue_fac"/>
    <property type="match status" value="1"/>
</dbReference>
<dbReference type="InterPro" id="IPR015373">
    <property type="entry name" value="Interferon/interleukin_rcp_dom"/>
</dbReference>
<protein>
    <submittedName>
        <fullName evidence="4">Interleukin-22 receptor subunit alpha-2</fullName>
    </submittedName>
</protein>